<name>A0AAD6UV40_9AGAR</name>
<proteinExistence type="predicted"/>
<gene>
    <name evidence="2" type="ORF">GGX14DRAFT_404738</name>
</gene>
<evidence type="ECO:0000256" key="1">
    <source>
        <dbReference type="SAM" id="MobiDB-lite"/>
    </source>
</evidence>
<dbReference type="EMBL" id="JARJCW010000099">
    <property type="protein sequence ID" value="KAJ7194284.1"/>
    <property type="molecule type" value="Genomic_DNA"/>
</dbReference>
<organism evidence="2 3">
    <name type="scientific">Mycena pura</name>
    <dbReference type="NCBI Taxonomy" id="153505"/>
    <lineage>
        <taxon>Eukaryota</taxon>
        <taxon>Fungi</taxon>
        <taxon>Dikarya</taxon>
        <taxon>Basidiomycota</taxon>
        <taxon>Agaricomycotina</taxon>
        <taxon>Agaricomycetes</taxon>
        <taxon>Agaricomycetidae</taxon>
        <taxon>Agaricales</taxon>
        <taxon>Marasmiineae</taxon>
        <taxon>Mycenaceae</taxon>
        <taxon>Mycena</taxon>
    </lineage>
</organism>
<dbReference type="Proteomes" id="UP001219525">
    <property type="component" value="Unassembled WGS sequence"/>
</dbReference>
<sequence length="174" mass="18526">MNILTSANSTTATPAHTTAATPAPTSAAPTASAPVASAPVASAFAPTARAELLGVLAVVDELVVRAMNLKITAQDLQGQVAAMLDRIKEEKEPNNDNLWVRGKAKTPTQVVDRIVYNTEVSSFEEGGEVMVGERDKFSPALKSISITPIFRMDYGRDCASRKNESENVVEFSGF</sequence>
<keyword evidence="3" id="KW-1185">Reference proteome</keyword>
<accession>A0AAD6UV40</accession>
<comment type="caution">
    <text evidence="2">The sequence shown here is derived from an EMBL/GenBank/DDBJ whole genome shotgun (WGS) entry which is preliminary data.</text>
</comment>
<evidence type="ECO:0000313" key="3">
    <source>
        <dbReference type="Proteomes" id="UP001219525"/>
    </source>
</evidence>
<protein>
    <submittedName>
        <fullName evidence="2">Uncharacterized protein</fullName>
    </submittedName>
</protein>
<evidence type="ECO:0000313" key="2">
    <source>
        <dbReference type="EMBL" id="KAJ7194284.1"/>
    </source>
</evidence>
<reference evidence="2" key="1">
    <citation type="submission" date="2023-03" db="EMBL/GenBank/DDBJ databases">
        <title>Massive genome expansion in bonnet fungi (Mycena s.s.) driven by repeated elements and novel gene families across ecological guilds.</title>
        <authorList>
            <consortium name="Lawrence Berkeley National Laboratory"/>
            <person name="Harder C.B."/>
            <person name="Miyauchi S."/>
            <person name="Viragh M."/>
            <person name="Kuo A."/>
            <person name="Thoen E."/>
            <person name="Andreopoulos B."/>
            <person name="Lu D."/>
            <person name="Skrede I."/>
            <person name="Drula E."/>
            <person name="Henrissat B."/>
            <person name="Morin E."/>
            <person name="Kohler A."/>
            <person name="Barry K."/>
            <person name="LaButti K."/>
            <person name="Morin E."/>
            <person name="Salamov A."/>
            <person name="Lipzen A."/>
            <person name="Mereny Z."/>
            <person name="Hegedus B."/>
            <person name="Baldrian P."/>
            <person name="Stursova M."/>
            <person name="Weitz H."/>
            <person name="Taylor A."/>
            <person name="Grigoriev I.V."/>
            <person name="Nagy L.G."/>
            <person name="Martin F."/>
            <person name="Kauserud H."/>
        </authorList>
    </citation>
    <scope>NUCLEOTIDE SEQUENCE</scope>
    <source>
        <strain evidence="2">9144</strain>
    </source>
</reference>
<dbReference type="AlphaFoldDB" id="A0AAD6UV40"/>
<feature type="region of interest" description="Disordered" evidence="1">
    <location>
        <begin position="1"/>
        <end position="31"/>
    </location>
</feature>